<evidence type="ECO:0000256" key="1">
    <source>
        <dbReference type="SAM" id="MobiDB-lite"/>
    </source>
</evidence>
<feature type="region of interest" description="Disordered" evidence="1">
    <location>
        <begin position="1"/>
        <end position="45"/>
    </location>
</feature>
<sequence>MEPTHDETPLNDSGEEEEEVEIFSADATSSSHSQAPSSDRVSVLPPAPRRCVSKEMLEQMPTLNINVCCFKK</sequence>
<organism evidence="2 3">
    <name type="scientific">Phytophthora citrophthora</name>
    <dbReference type="NCBI Taxonomy" id="4793"/>
    <lineage>
        <taxon>Eukaryota</taxon>
        <taxon>Sar</taxon>
        <taxon>Stramenopiles</taxon>
        <taxon>Oomycota</taxon>
        <taxon>Peronosporomycetes</taxon>
        <taxon>Peronosporales</taxon>
        <taxon>Peronosporaceae</taxon>
        <taxon>Phytophthora</taxon>
    </lineage>
</organism>
<evidence type="ECO:0000313" key="3">
    <source>
        <dbReference type="Proteomes" id="UP001259832"/>
    </source>
</evidence>
<evidence type="ECO:0000313" key="2">
    <source>
        <dbReference type="EMBL" id="KAK1935011.1"/>
    </source>
</evidence>
<gene>
    <name evidence="2" type="ORF">P3T76_010777</name>
</gene>
<feature type="compositionally biased region" description="Low complexity" evidence="1">
    <location>
        <begin position="29"/>
        <end position="38"/>
    </location>
</feature>
<accession>A0AAD9GAY3</accession>
<dbReference type="EMBL" id="JASMQC010000024">
    <property type="protein sequence ID" value="KAK1935011.1"/>
    <property type="molecule type" value="Genomic_DNA"/>
</dbReference>
<dbReference type="AlphaFoldDB" id="A0AAD9GAY3"/>
<keyword evidence="3" id="KW-1185">Reference proteome</keyword>
<name>A0AAD9GAY3_9STRA</name>
<protein>
    <submittedName>
        <fullName evidence="2">Uncharacterized protein</fullName>
    </submittedName>
</protein>
<comment type="caution">
    <text evidence="2">The sequence shown here is derived from an EMBL/GenBank/DDBJ whole genome shotgun (WGS) entry which is preliminary data.</text>
</comment>
<proteinExistence type="predicted"/>
<reference evidence="2" key="1">
    <citation type="submission" date="2023-08" db="EMBL/GenBank/DDBJ databases">
        <title>Reference Genome Resource for the Citrus Pathogen Phytophthora citrophthora.</title>
        <authorList>
            <person name="Moller H."/>
            <person name="Coetzee B."/>
            <person name="Rose L.J."/>
            <person name="Van Niekerk J.M."/>
        </authorList>
    </citation>
    <scope>NUCLEOTIDE SEQUENCE</scope>
    <source>
        <strain evidence="2">STE-U-9442</strain>
    </source>
</reference>
<dbReference type="Proteomes" id="UP001259832">
    <property type="component" value="Unassembled WGS sequence"/>
</dbReference>